<name>A0ABU2CNI3_9MICO</name>
<accession>A0ABU2CNI3</accession>
<dbReference type="RefSeq" id="WP_274991676.1">
    <property type="nucleotide sequence ID" value="NZ_JAJQQP010000001.1"/>
</dbReference>
<comment type="caution">
    <text evidence="1">The sequence shown here is derived from an EMBL/GenBank/DDBJ whole genome shotgun (WGS) entry which is preliminary data.</text>
</comment>
<gene>
    <name evidence="1" type="ORF">J2S48_002415</name>
</gene>
<dbReference type="EMBL" id="JAVDYE010000001">
    <property type="protein sequence ID" value="MDR7382900.1"/>
    <property type="molecule type" value="Genomic_DNA"/>
</dbReference>
<keyword evidence="2" id="KW-1185">Reference proteome</keyword>
<evidence type="ECO:0008006" key="3">
    <source>
        <dbReference type="Google" id="ProtNLM"/>
    </source>
</evidence>
<sequence>MTESATATTVEQARATYLALRRVAKEEGVNFAEALVLYKLERTLHRLTRTVYRDKFVLKGGFLLAAYVERRPTKDIDAMLSNLSLDEATVRQVCRAVIAVDEPDGLTYDVETLTVTEIRENDDYTGFRAAMTCNLHTDRQKIAFDFSAGDPVAPPAVDVVLPGMLGQDVVVRGYVPAMIVAEKYVTALARGETNTRWRDFVDLYTIGRTIALDPDELRTSLRVVAEHRGVVLAPLAQTIDLVMFAEVAQARYIAWRRKHGLSELAPERFSDLLTAIGRFIDPVLAVRPNGLRG</sequence>
<evidence type="ECO:0000313" key="2">
    <source>
        <dbReference type="Proteomes" id="UP001183585"/>
    </source>
</evidence>
<organism evidence="1 2">
    <name type="scientific">Promicromonospora iranensis</name>
    <dbReference type="NCBI Taxonomy" id="1105144"/>
    <lineage>
        <taxon>Bacteria</taxon>
        <taxon>Bacillati</taxon>
        <taxon>Actinomycetota</taxon>
        <taxon>Actinomycetes</taxon>
        <taxon>Micrococcales</taxon>
        <taxon>Promicromonosporaceae</taxon>
        <taxon>Promicromonospora</taxon>
    </lineage>
</organism>
<protein>
    <recommendedName>
        <fullName evidence="3">Nucleotidyltransferase AbiEii toxin of type IV toxin-antitoxin system</fullName>
    </recommendedName>
</protein>
<reference evidence="1 2" key="1">
    <citation type="submission" date="2023-07" db="EMBL/GenBank/DDBJ databases">
        <title>Sequencing the genomes of 1000 actinobacteria strains.</title>
        <authorList>
            <person name="Klenk H.-P."/>
        </authorList>
    </citation>
    <scope>NUCLEOTIDE SEQUENCE [LARGE SCALE GENOMIC DNA]</scope>
    <source>
        <strain evidence="1 2">DSM 45554</strain>
    </source>
</reference>
<proteinExistence type="predicted"/>
<dbReference type="InterPro" id="IPR014942">
    <property type="entry name" value="AbiEii"/>
</dbReference>
<dbReference type="Proteomes" id="UP001183585">
    <property type="component" value="Unassembled WGS sequence"/>
</dbReference>
<evidence type="ECO:0000313" key="1">
    <source>
        <dbReference type="EMBL" id="MDR7382900.1"/>
    </source>
</evidence>
<dbReference type="Pfam" id="PF08843">
    <property type="entry name" value="AbiEii"/>
    <property type="match status" value="1"/>
</dbReference>